<keyword evidence="9" id="KW-1185">Reference proteome</keyword>
<evidence type="ECO:0000256" key="6">
    <source>
        <dbReference type="SAM" id="Phobius"/>
    </source>
</evidence>
<gene>
    <name evidence="8" type="ORF">FB466_2524</name>
</gene>
<evidence type="ECO:0000259" key="7">
    <source>
        <dbReference type="Pfam" id="PF02683"/>
    </source>
</evidence>
<reference evidence="8 9" key="1">
    <citation type="submission" date="2019-06" db="EMBL/GenBank/DDBJ databases">
        <title>Sequencing the genomes of 1000 actinobacteria strains.</title>
        <authorList>
            <person name="Klenk H.-P."/>
        </authorList>
    </citation>
    <scope>NUCLEOTIDE SEQUENCE [LARGE SCALE GENOMIC DNA]</scope>
    <source>
        <strain evidence="8 9">DSM 18031</strain>
    </source>
</reference>
<dbReference type="GO" id="GO:0017004">
    <property type="term" value="P:cytochrome complex assembly"/>
    <property type="evidence" value="ECO:0007669"/>
    <property type="project" value="InterPro"/>
</dbReference>
<feature type="domain" description="Cytochrome C biogenesis protein transmembrane" evidence="7">
    <location>
        <begin position="8"/>
        <end position="203"/>
    </location>
</feature>
<dbReference type="PANTHER" id="PTHR31272">
    <property type="entry name" value="CYTOCHROME C-TYPE BIOGENESIS PROTEIN HI_1454-RELATED"/>
    <property type="match status" value="1"/>
</dbReference>
<evidence type="ECO:0000256" key="3">
    <source>
        <dbReference type="ARBA" id="ARBA00022692"/>
    </source>
</evidence>
<feature type="transmembrane region" description="Helical" evidence="6">
    <location>
        <begin position="121"/>
        <end position="149"/>
    </location>
</feature>
<feature type="transmembrane region" description="Helical" evidence="6">
    <location>
        <begin position="46"/>
        <end position="70"/>
    </location>
</feature>
<evidence type="ECO:0000313" key="8">
    <source>
        <dbReference type="EMBL" id="TQM61566.1"/>
    </source>
</evidence>
<dbReference type="RefSeq" id="WP_141918666.1">
    <property type="nucleotide sequence ID" value="NZ_BAAAYS010000006.1"/>
</dbReference>
<dbReference type="Pfam" id="PF02683">
    <property type="entry name" value="DsbD_TM"/>
    <property type="match status" value="1"/>
</dbReference>
<keyword evidence="5 6" id="KW-0472">Membrane</keyword>
<dbReference type="InterPro" id="IPR003834">
    <property type="entry name" value="Cyt_c_assmbl_TM_dom"/>
</dbReference>
<dbReference type="OrthoDB" id="4332145at2"/>
<feature type="transmembrane region" description="Helical" evidence="6">
    <location>
        <begin position="255"/>
        <end position="274"/>
    </location>
</feature>
<feature type="transmembrane region" description="Helical" evidence="6">
    <location>
        <begin position="6"/>
        <end position="34"/>
    </location>
</feature>
<dbReference type="PANTHER" id="PTHR31272:SF4">
    <property type="entry name" value="CYTOCHROME C-TYPE BIOGENESIS PROTEIN HI_1454-RELATED"/>
    <property type="match status" value="1"/>
</dbReference>
<comment type="similarity">
    <text evidence="2">Belongs to the DsbD family.</text>
</comment>
<evidence type="ECO:0000256" key="1">
    <source>
        <dbReference type="ARBA" id="ARBA00004141"/>
    </source>
</evidence>
<organism evidence="8 9">
    <name type="scientific">Klugiella xanthotipulae</name>
    <dbReference type="NCBI Taxonomy" id="244735"/>
    <lineage>
        <taxon>Bacteria</taxon>
        <taxon>Bacillati</taxon>
        <taxon>Actinomycetota</taxon>
        <taxon>Actinomycetes</taxon>
        <taxon>Micrococcales</taxon>
        <taxon>Microbacteriaceae</taxon>
        <taxon>Klugiella</taxon>
    </lineage>
</organism>
<evidence type="ECO:0000256" key="5">
    <source>
        <dbReference type="ARBA" id="ARBA00023136"/>
    </source>
</evidence>
<feature type="transmembrane region" description="Helical" evidence="6">
    <location>
        <begin position="76"/>
        <end position="100"/>
    </location>
</feature>
<feature type="transmembrane region" description="Helical" evidence="6">
    <location>
        <begin position="155"/>
        <end position="179"/>
    </location>
</feature>
<dbReference type="Proteomes" id="UP000318331">
    <property type="component" value="Unassembled WGS sequence"/>
</dbReference>
<name>A0A543HT81_9MICO</name>
<protein>
    <submittedName>
        <fullName evidence="8">Cytochrome c biogenesis protein CcdA</fullName>
    </submittedName>
</protein>
<evidence type="ECO:0000313" key="9">
    <source>
        <dbReference type="Proteomes" id="UP000318331"/>
    </source>
</evidence>
<sequence length="290" mass="30047">MTEVGYLTAFLAGILALLSPCGALLLPSFFAITVTSVTRFLAHAGLFYLGLATTLVPLGAGAAVLGSFLLAQRTLLIVLAGCLVIVMGLIQLLGGGFDLGRLLPRARESAADKLGTRAAGLNAYLLGLVSGVVGFCTGPILGAVLTLAAASGQPLLGGVLLALYALGMALPLFIIAAVWSRGNLSGRRWMRGRTVRIGRLTLHTTSTITGTLLIAVGVLMLVTNGFNDLPELVPTRVVNDVQVAVQGWAAEIPNAVFVIVAAVVALGVWAAAVLRGRRRGRERVQESTEA</sequence>
<accession>A0A543HT81</accession>
<keyword evidence="4 6" id="KW-1133">Transmembrane helix</keyword>
<evidence type="ECO:0000256" key="2">
    <source>
        <dbReference type="ARBA" id="ARBA00006143"/>
    </source>
</evidence>
<evidence type="ECO:0000256" key="4">
    <source>
        <dbReference type="ARBA" id="ARBA00022989"/>
    </source>
</evidence>
<comment type="subcellular location">
    <subcellularLocation>
        <location evidence="1">Membrane</location>
        <topology evidence="1">Multi-pass membrane protein</topology>
    </subcellularLocation>
</comment>
<proteinExistence type="inferred from homology"/>
<dbReference type="AlphaFoldDB" id="A0A543HT81"/>
<keyword evidence="3 6" id="KW-0812">Transmembrane</keyword>
<feature type="transmembrane region" description="Helical" evidence="6">
    <location>
        <begin position="200"/>
        <end position="222"/>
    </location>
</feature>
<comment type="caution">
    <text evidence="8">The sequence shown here is derived from an EMBL/GenBank/DDBJ whole genome shotgun (WGS) entry which is preliminary data.</text>
</comment>
<dbReference type="EMBL" id="VFPN01000003">
    <property type="protein sequence ID" value="TQM61566.1"/>
    <property type="molecule type" value="Genomic_DNA"/>
</dbReference>
<dbReference type="InterPro" id="IPR051790">
    <property type="entry name" value="Cytochrome_c-biogenesis_DsbD"/>
</dbReference>
<dbReference type="GO" id="GO:0016020">
    <property type="term" value="C:membrane"/>
    <property type="evidence" value="ECO:0007669"/>
    <property type="project" value="UniProtKB-SubCell"/>
</dbReference>